<dbReference type="GO" id="GO:0046872">
    <property type="term" value="F:metal ion binding"/>
    <property type="evidence" value="ECO:0007669"/>
    <property type="project" value="UniProtKB-KW"/>
</dbReference>
<evidence type="ECO:0000256" key="13">
    <source>
        <dbReference type="ARBA" id="ARBA00022840"/>
    </source>
</evidence>
<dbReference type="CDD" id="cd17920">
    <property type="entry name" value="DEXHc_RecQ"/>
    <property type="match status" value="1"/>
</dbReference>
<keyword evidence="16" id="KW-0413">Isomerase</keyword>
<keyword evidence="6" id="KW-0235">DNA replication</keyword>
<dbReference type="GO" id="GO:0051301">
    <property type="term" value="P:cell division"/>
    <property type="evidence" value="ECO:0007669"/>
    <property type="project" value="UniProtKB-KW"/>
</dbReference>
<dbReference type="FunFam" id="3.40.50.300:FF:000614">
    <property type="entry name" value="ATP-dependent DNA helicase"/>
    <property type="match status" value="1"/>
</dbReference>
<evidence type="ECO:0000259" key="27">
    <source>
        <dbReference type="PROSITE" id="PS51192"/>
    </source>
</evidence>
<gene>
    <name evidence="29" type="ORF">COCON_G00210930</name>
</gene>
<dbReference type="InterPro" id="IPR001650">
    <property type="entry name" value="Helicase_C-like"/>
</dbReference>
<dbReference type="Pfam" id="PF00270">
    <property type="entry name" value="DEAD"/>
    <property type="match status" value="1"/>
</dbReference>
<evidence type="ECO:0000313" key="29">
    <source>
        <dbReference type="EMBL" id="KAJ8254481.1"/>
    </source>
</evidence>
<dbReference type="EC" id="5.6.2.4" evidence="20"/>
<evidence type="ECO:0000313" key="30">
    <source>
        <dbReference type="Proteomes" id="UP001152803"/>
    </source>
</evidence>
<dbReference type="Gene3D" id="6.10.250.3140">
    <property type="match status" value="1"/>
</dbReference>
<dbReference type="SUPFAM" id="SSF52540">
    <property type="entry name" value="P-loop containing nucleoside triphosphate hydrolases"/>
    <property type="match status" value="1"/>
</dbReference>
<evidence type="ECO:0000256" key="16">
    <source>
        <dbReference type="ARBA" id="ARBA00023235"/>
    </source>
</evidence>
<keyword evidence="7" id="KW-0479">Metal-binding</keyword>
<evidence type="ECO:0000256" key="6">
    <source>
        <dbReference type="ARBA" id="ARBA00022705"/>
    </source>
</evidence>
<accession>A0A9Q1HQT0</accession>
<evidence type="ECO:0000256" key="22">
    <source>
        <dbReference type="ARBA" id="ARBA00074289"/>
    </source>
</evidence>
<keyword evidence="14" id="KW-0238">DNA-binding</keyword>
<dbReference type="NCBIfam" id="TIGR00614">
    <property type="entry name" value="recQ_fam"/>
    <property type="match status" value="1"/>
</dbReference>
<evidence type="ECO:0000256" key="8">
    <source>
        <dbReference type="ARBA" id="ARBA00022741"/>
    </source>
</evidence>
<dbReference type="FunFam" id="3.40.50.300:FF:000444">
    <property type="entry name" value="ATP-dependent DNA helicase"/>
    <property type="match status" value="1"/>
</dbReference>
<evidence type="ECO:0000256" key="7">
    <source>
        <dbReference type="ARBA" id="ARBA00022723"/>
    </source>
</evidence>
<feature type="compositionally biased region" description="Gly residues" evidence="26">
    <location>
        <begin position="1067"/>
        <end position="1087"/>
    </location>
</feature>
<keyword evidence="5" id="KW-0132">Cell division</keyword>
<feature type="domain" description="Helicase C-terminal" evidence="28">
    <location>
        <begin position="228"/>
        <end position="383"/>
    </location>
</feature>
<dbReference type="OrthoDB" id="10261556at2759"/>
<dbReference type="EMBL" id="JAFJMO010000016">
    <property type="protein sequence ID" value="KAJ8254481.1"/>
    <property type="molecule type" value="Genomic_DNA"/>
</dbReference>
<dbReference type="GO" id="GO:0003677">
    <property type="term" value="F:DNA binding"/>
    <property type="evidence" value="ECO:0007669"/>
    <property type="project" value="UniProtKB-KW"/>
</dbReference>
<dbReference type="Proteomes" id="UP001152803">
    <property type="component" value="Unassembled WGS sequence"/>
</dbReference>
<comment type="catalytic activity">
    <reaction evidence="21">
        <text>ATP + H2O = ADP + phosphate + H(+)</text>
        <dbReference type="Rhea" id="RHEA:13065"/>
        <dbReference type="ChEBI" id="CHEBI:15377"/>
        <dbReference type="ChEBI" id="CHEBI:15378"/>
        <dbReference type="ChEBI" id="CHEBI:30616"/>
        <dbReference type="ChEBI" id="CHEBI:43474"/>
        <dbReference type="ChEBI" id="CHEBI:456216"/>
    </reaction>
</comment>
<evidence type="ECO:0000256" key="17">
    <source>
        <dbReference type="ARBA" id="ARBA00023242"/>
    </source>
</evidence>
<protein>
    <recommendedName>
        <fullName evidence="22">ATP-dependent DNA helicase Q5</fullName>
        <ecNumber evidence="20">5.6.2.4</ecNumber>
    </recommendedName>
    <alternativeName>
        <fullName evidence="23">DNA 3'-5' helicase RecQ5</fullName>
    </alternativeName>
    <alternativeName>
        <fullName evidence="24">DNA helicase, RecQ-like type 5</fullName>
    </alternativeName>
    <alternativeName>
        <fullName evidence="25">RecQ protein-like 5</fullName>
    </alternativeName>
</protein>
<dbReference type="PANTHER" id="PTHR13710">
    <property type="entry name" value="DNA HELICASE RECQ FAMILY MEMBER"/>
    <property type="match status" value="1"/>
</dbReference>
<dbReference type="GO" id="GO:0009378">
    <property type="term" value="F:four-way junction helicase activity"/>
    <property type="evidence" value="ECO:0007669"/>
    <property type="project" value="TreeGrafter"/>
</dbReference>
<dbReference type="GO" id="GO:0000724">
    <property type="term" value="P:double-strand break repair via homologous recombination"/>
    <property type="evidence" value="ECO:0007669"/>
    <property type="project" value="TreeGrafter"/>
</dbReference>
<dbReference type="GO" id="GO:0005694">
    <property type="term" value="C:chromosome"/>
    <property type="evidence" value="ECO:0007669"/>
    <property type="project" value="InterPro"/>
</dbReference>
<dbReference type="CDD" id="cd18794">
    <property type="entry name" value="SF2_C_RecQ"/>
    <property type="match status" value="1"/>
</dbReference>
<feature type="region of interest" description="Disordered" evidence="26">
    <location>
        <begin position="1058"/>
        <end position="1104"/>
    </location>
</feature>
<evidence type="ECO:0000256" key="11">
    <source>
        <dbReference type="ARBA" id="ARBA00022806"/>
    </source>
</evidence>
<dbReference type="GO" id="GO:0005737">
    <property type="term" value="C:cytoplasm"/>
    <property type="evidence" value="ECO:0007669"/>
    <property type="project" value="TreeGrafter"/>
</dbReference>
<dbReference type="GO" id="GO:0005654">
    <property type="term" value="C:nucleoplasm"/>
    <property type="evidence" value="ECO:0007669"/>
    <property type="project" value="UniProtKB-SubCell"/>
</dbReference>
<dbReference type="PROSITE" id="PS51192">
    <property type="entry name" value="HELICASE_ATP_BIND_1"/>
    <property type="match status" value="1"/>
</dbReference>
<keyword evidence="30" id="KW-1185">Reference proteome</keyword>
<dbReference type="PANTHER" id="PTHR13710:SF152">
    <property type="entry name" value="ATP-DEPENDENT DNA HELICASE Q5"/>
    <property type="match status" value="1"/>
</dbReference>
<keyword evidence="10" id="KW-0378">Hydrolase</keyword>
<keyword evidence="8" id="KW-0547">Nucleotide-binding</keyword>
<evidence type="ECO:0000256" key="18">
    <source>
        <dbReference type="ARBA" id="ARBA00023306"/>
    </source>
</evidence>
<keyword evidence="12" id="KW-0862">Zinc</keyword>
<comment type="similarity">
    <text evidence="3">Belongs to the helicase family. RecQ subfamily.</text>
</comment>
<feature type="domain" description="Helicase ATP-binding" evidence="27">
    <location>
        <begin position="27"/>
        <end position="201"/>
    </location>
</feature>
<dbReference type="GO" id="GO:0045934">
    <property type="term" value="P:negative regulation of nucleobase-containing compound metabolic process"/>
    <property type="evidence" value="ECO:0007669"/>
    <property type="project" value="UniProtKB-ARBA"/>
</dbReference>
<feature type="compositionally biased region" description="Low complexity" evidence="26">
    <location>
        <begin position="598"/>
        <end position="607"/>
    </location>
</feature>
<dbReference type="GO" id="GO:0006355">
    <property type="term" value="P:regulation of DNA-templated transcription"/>
    <property type="evidence" value="ECO:0007669"/>
    <property type="project" value="InterPro"/>
</dbReference>
<dbReference type="Pfam" id="PF06959">
    <property type="entry name" value="RecQ5"/>
    <property type="match status" value="1"/>
</dbReference>
<evidence type="ECO:0000256" key="2">
    <source>
        <dbReference type="ARBA" id="ARBA00004642"/>
    </source>
</evidence>
<dbReference type="Gene3D" id="3.40.50.300">
    <property type="entry name" value="P-loop containing nucleotide triphosphate hydrolases"/>
    <property type="match status" value="2"/>
</dbReference>
<evidence type="ECO:0000256" key="25">
    <source>
        <dbReference type="ARBA" id="ARBA00084014"/>
    </source>
</evidence>
<keyword evidence="13" id="KW-0067">ATP-binding</keyword>
<evidence type="ECO:0000256" key="21">
    <source>
        <dbReference type="ARBA" id="ARBA00049360"/>
    </source>
</evidence>
<keyword evidence="18" id="KW-0131">Cell cycle</keyword>
<dbReference type="Pfam" id="PF16124">
    <property type="entry name" value="RecQ_Zn_bind"/>
    <property type="match status" value="1"/>
</dbReference>
<evidence type="ECO:0000256" key="5">
    <source>
        <dbReference type="ARBA" id="ARBA00022618"/>
    </source>
</evidence>
<dbReference type="InterPro" id="IPR004589">
    <property type="entry name" value="DNA_helicase_ATP-dep_RecQ"/>
</dbReference>
<comment type="catalytic activity">
    <reaction evidence="19">
        <text>Couples ATP hydrolysis with the unwinding of duplex DNA by translocating in the 3'-5' direction.</text>
        <dbReference type="EC" id="5.6.2.4"/>
    </reaction>
</comment>
<evidence type="ECO:0000256" key="12">
    <source>
        <dbReference type="ARBA" id="ARBA00022833"/>
    </source>
</evidence>
<keyword evidence="15" id="KW-0234">DNA repair</keyword>
<evidence type="ECO:0000256" key="19">
    <source>
        <dbReference type="ARBA" id="ARBA00034617"/>
    </source>
</evidence>
<evidence type="ECO:0000256" key="3">
    <source>
        <dbReference type="ARBA" id="ARBA00005446"/>
    </source>
</evidence>
<comment type="caution">
    <text evidence="29">The sequence shown here is derived from an EMBL/GenBank/DDBJ whole genome shotgun (WGS) entry which is preliminary data.</text>
</comment>
<feature type="region of interest" description="Disordered" evidence="26">
    <location>
        <begin position="597"/>
        <end position="638"/>
    </location>
</feature>
<keyword evidence="9" id="KW-0227">DNA damage</keyword>
<dbReference type="GO" id="GO:0010605">
    <property type="term" value="P:negative regulation of macromolecule metabolic process"/>
    <property type="evidence" value="ECO:0007669"/>
    <property type="project" value="UniProtKB-ARBA"/>
</dbReference>
<dbReference type="InterPro" id="IPR010716">
    <property type="entry name" value="RECQ5"/>
</dbReference>
<dbReference type="PROSITE" id="PS51194">
    <property type="entry name" value="HELICASE_CTER"/>
    <property type="match status" value="1"/>
</dbReference>
<name>A0A9Q1HQT0_CONCO</name>
<dbReference type="Gene3D" id="6.10.250.2460">
    <property type="match status" value="1"/>
</dbReference>
<dbReference type="InterPro" id="IPR027417">
    <property type="entry name" value="P-loop_NTPase"/>
</dbReference>
<comment type="cofactor">
    <cofactor evidence="1">
        <name>Zn(2+)</name>
        <dbReference type="ChEBI" id="CHEBI:29105"/>
    </cofactor>
</comment>
<dbReference type="InterPro" id="IPR014001">
    <property type="entry name" value="Helicase_ATP-bd"/>
</dbReference>
<feature type="compositionally biased region" description="Basic and acidic residues" evidence="26">
    <location>
        <begin position="812"/>
        <end position="831"/>
    </location>
</feature>
<dbReference type="GO" id="GO:0006260">
    <property type="term" value="P:DNA replication"/>
    <property type="evidence" value="ECO:0007669"/>
    <property type="project" value="UniProtKB-KW"/>
</dbReference>
<dbReference type="GO" id="GO:0005524">
    <property type="term" value="F:ATP binding"/>
    <property type="evidence" value="ECO:0007669"/>
    <property type="project" value="UniProtKB-KW"/>
</dbReference>
<organism evidence="29 30">
    <name type="scientific">Conger conger</name>
    <name type="common">Conger eel</name>
    <name type="synonym">Muraena conger</name>
    <dbReference type="NCBI Taxonomy" id="82655"/>
    <lineage>
        <taxon>Eukaryota</taxon>
        <taxon>Metazoa</taxon>
        <taxon>Chordata</taxon>
        <taxon>Craniata</taxon>
        <taxon>Vertebrata</taxon>
        <taxon>Euteleostomi</taxon>
        <taxon>Actinopterygii</taxon>
        <taxon>Neopterygii</taxon>
        <taxon>Teleostei</taxon>
        <taxon>Anguilliformes</taxon>
        <taxon>Congridae</taxon>
        <taxon>Conger</taxon>
    </lineage>
</organism>
<keyword evidence="11" id="KW-0347">Helicase</keyword>
<keyword evidence="17" id="KW-0539">Nucleus</keyword>
<dbReference type="SMART" id="SM00490">
    <property type="entry name" value="HELICc"/>
    <property type="match status" value="1"/>
</dbReference>
<dbReference type="GO" id="GO:0043138">
    <property type="term" value="F:3'-5' DNA helicase activity"/>
    <property type="evidence" value="ECO:0007669"/>
    <property type="project" value="UniProtKB-EC"/>
</dbReference>
<sequence>MTSIKNALKSHFGFENFRSQQQEDVVNAVVKGDRDVFVCMPTGAGKSLCYQLPAVLAKGITMVVSPLIALIQDQVDQLQARNIPACSINSKLAAQERRRVLEDLERDSPCLKLLYVTPETLASPSFQPCLGSLCSRGLLALLAVDEAHCVSQWGHDFRPDYLKLGQLRARLPGVPCLALTATAPRRVQEDIARSLGLRRPLSFSAPVFRGNLRYDVVFRDILPDAYVHLHAFAEKALGDGPEGQGCGIVYCRTREACEEVAHRLTRLGVSARPYHAGLKTGDRTEAQSDWMQGKVSTIVATISFGMGVDKPNVRFVAHWNLAKSLASYYQESGRAGRDGLPSSCRTYYSSQDRDQIGFLIRKEIARMQKKRGSEKEQDKAAITDFEAMVSFCEQEACRHATISQFFGDKKPACEKACDFCRDPKVVRAQLEAASRLSTRTGPAQSKEPRGAFGFDRELYAGGRKGYGFERYDEDSGNEEEDPDKRKAEFGNLFKKQMKIRKGFHSKEEFVPPDADCPLIEASSQRIPRLTVKAREHCLSLLQSTLGSQQGAAVWEESSDTQSLAVEIEHEVFRASKSANLYKASVLKRVAELKKEADGVAAPPVAGGETSSCCSHGDSPSVSKPDPPSSPSSSSGGDFLGFTPASQVYSMKRKRVGAGLRGSSNPFQMAGELLRASREEGAEPGAACDAQSPDASCAPGDPPGEAGGGRKRKAESPDSPPGKAKAPAALSSPSKGSRKQQKMEQAARTSHSIDRYFSKRQEDTEGQTGLETDTKPEGEDEPAVRAPLDKKPAQKKSTCVENGDPPASKRQRPLQDSKKQVTFDTNVREKQEAPSPERTTERTTAHQEGAGETGPGHGAPEKKTGAGNKMAAIGAPEKTVTLEKGAGNKMAGVGAPEKAVTLEKGAGNKMAGVGAPEKAVTLEKGAGNKMAAVRAPEKTVSLEKGAGNKMAAVGAPEKTVTVKKGTGKKMAAAGAPEEAVSLKEAADIVVRCLDPFYSQGKFATKDLFKSFARFLSHLLTEGRSCGRGQVRMEACGLIKKFFSRVPRCENERDWKHLSATAGGAKRTTGGGANRTSGGGLRGTPGAGLTGPPWAGLTGPPGAGLTGMGLDKHRAEGTNERLLVSHD</sequence>
<dbReference type="SMART" id="SM00487">
    <property type="entry name" value="DEXDc"/>
    <property type="match status" value="1"/>
</dbReference>
<evidence type="ECO:0000256" key="4">
    <source>
        <dbReference type="ARBA" id="ARBA00022553"/>
    </source>
</evidence>
<dbReference type="InterPro" id="IPR013257">
    <property type="entry name" value="SRI"/>
</dbReference>
<dbReference type="Pfam" id="PF08236">
    <property type="entry name" value="SRI"/>
    <property type="match status" value="1"/>
</dbReference>
<evidence type="ECO:0000256" key="9">
    <source>
        <dbReference type="ARBA" id="ARBA00022763"/>
    </source>
</evidence>
<evidence type="ECO:0000256" key="20">
    <source>
        <dbReference type="ARBA" id="ARBA00034808"/>
    </source>
</evidence>
<evidence type="ECO:0000256" key="14">
    <source>
        <dbReference type="ARBA" id="ARBA00023125"/>
    </source>
</evidence>
<comment type="subcellular location">
    <subcellularLocation>
        <location evidence="2">Nucleus</location>
        <location evidence="2">Nucleoplasm</location>
    </subcellularLocation>
</comment>
<dbReference type="InterPro" id="IPR011545">
    <property type="entry name" value="DEAD/DEAH_box_helicase_dom"/>
</dbReference>
<dbReference type="AlphaFoldDB" id="A0A9Q1HQT0"/>
<evidence type="ECO:0000256" key="10">
    <source>
        <dbReference type="ARBA" id="ARBA00022801"/>
    </source>
</evidence>
<evidence type="ECO:0000256" key="1">
    <source>
        <dbReference type="ARBA" id="ARBA00001947"/>
    </source>
</evidence>
<keyword evidence="4" id="KW-0597">Phosphoprotein</keyword>
<reference evidence="29" key="1">
    <citation type="journal article" date="2023" name="Science">
        <title>Genome structures resolve the early diversification of teleost fishes.</title>
        <authorList>
            <person name="Parey E."/>
            <person name="Louis A."/>
            <person name="Montfort J."/>
            <person name="Bouchez O."/>
            <person name="Roques C."/>
            <person name="Iampietro C."/>
            <person name="Lluch J."/>
            <person name="Castinel A."/>
            <person name="Donnadieu C."/>
            <person name="Desvignes T."/>
            <person name="Floi Bucao C."/>
            <person name="Jouanno E."/>
            <person name="Wen M."/>
            <person name="Mejri S."/>
            <person name="Dirks R."/>
            <person name="Jansen H."/>
            <person name="Henkel C."/>
            <person name="Chen W.J."/>
            <person name="Zahm M."/>
            <person name="Cabau C."/>
            <person name="Klopp C."/>
            <person name="Thompson A.W."/>
            <person name="Robinson-Rechavi M."/>
            <person name="Braasch I."/>
            <person name="Lecointre G."/>
            <person name="Bobe J."/>
            <person name="Postlethwait J.H."/>
            <person name="Berthelot C."/>
            <person name="Roest Crollius H."/>
            <person name="Guiguen Y."/>
        </authorList>
    </citation>
    <scope>NUCLEOTIDE SEQUENCE</scope>
    <source>
        <strain evidence="29">Concon-B</strain>
    </source>
</reference>
<evidence type="ECO:0000256" key="24">
    <source>
        <dbReference type="ARBA" id="ARBA00078243"/>
    </source>
</evidence>
<feature type="compositionally biased region" description="Basic and acidic residues" evidence="26">
    <location>
        <begin position="750"/>
        <end position="762"/>
    </location>
</feature>
<feature type="compositionally biased region" description="Low complexity" evidence="26">
    <location>
        <begin position="720"/>
        <end position="734"/>
    </location>
</feature>
<evidence type="ECO:0000256" key="26">
    <source>
        <dbReference type="SAM" id="MobiDB-lite"/>
    </source>
</evidence>
<dbReference type="InterPro" id="IPR032284">
    <property type="entry name" value="RecQ_Zn-bd"/>
</dbReference>
<feature type="region of interest" description="Disordered" evidence="26">
    <location>
        <begin position="676"/>
        <end position="866"/>
    </location>
</feature>
<dbReference type="Pfam" id="PF00271">
    <property type="entry name" value="Helicase_C"/>
    <property type="match status" value="1"/>
</dbReference>
<evidence type="ECO:0000256" key="23">
    <source>
        <dbReference type="ARBA" id="ARBA00076757"/>
    </source>
</evidence>
<evidence type="ECO:0000259" key="28">
    <source>
        <dbReference type="PROSITE" id="PS51194"/>
    </source>
</evidence>
<proteinExistence type="inferred from homology"/>
<dbReference type="GO" id="GO:0016787">
    <property type="term" value="F:hydrolase activity"/>
    <property type="evidence" value="ECO:0007669"/>
    <property type="project" value="UniProtKB-KW"/>
</dbReference>
<evidence type="ECO:0000256" key="15">
    <source>
        <dbReference type="ARBA" id="ARBA00023204"/>
    </source>
</evidence>